<gene>
    <name evidence="1" type="ORF">PLEPLA_LOCUS22243</name>
</gene>
<evidence type="ECO:0000313" key="1">
    <source>
        <dbReference type="EMBL" id="CAB1434178.1"/>
    </source>
</evidence>
<dbReference type="AlphaFoldDB" id="A0A9N7UNR6"/>
<dbReference type="EMBL" id="CADEAL010001638">
    <property type="protein sequence ID" value="CAB1434178.1"/>
    <property type="molecule type" value="Genomic_DNA"/>
</dbReference>
<evidence type="ECO:0000313" key="2">
    <source>
        <dbReference type="Proteomes" id="UP001153269"/>
    </source>
</evidence>
<proteinExistence type="predicted"/>
<dbReference type="Proteomes" id="UP001153269">
    <property type="component" value="Unassembled WGS sequence"/>
</dbReference>
<organism evidence="1 2">
    <name type="scientific">Pleuronectes platessa</name>
    <name type="common">European plaice</name>
    <dbReference type="NCBI Taxonomy" id="8262"/>
    <lineage>
        <taxon>Eukaryota</taxon>
        <taxon>Metazoa</taxon>
        <taxon>Chordata</taxon>
        <taxon>Craniata</taxon>
        <taxon>Vertebrata</taxon>
        <taxon>Euteleostomi</taxon>
        <taxon>Actinopterygii</taxon>
        <taxon>Neopterygii</taxon>
        <taxon>Teleostei</taxon>
        <taxon>Neoteleostei</taxon>
        <taxon>Acanthomorphata</taxon>
        <taxon>Carangaria</taxon>
        <taxon>Pleuronectiformes</taxon>
        <taxon>Pleuronectoidei</taxon>
        <taxon>Pleuronectidae</taxon>
        <taxon>Pleuronectes</taxon>
    </lineage>
</organism>
<protein>
    <submittedName>
        <fullName evidence="1">Uncharacterized protein</fullName>
    </submittedName>
</protein>
<accession>A0A9N7UNR6</accession>
<keyword evidence="2" id="KW-1185">Reference proteome</keyword>
<reference evidence="1" key="1">
    <citation type="submission" date="2020-03" db="EMBL/GenBank/DDBJ databases">
        <authorList>
            <person name="Weist P."/>
        </authorList>
    </citation>
    <scope>NUCLEOTIDE SEQUENCE</scope>
</reference>
<name>A0A9N7UNR6_PLEPL</name>
<sequence length="186" mass="20402">MSTVTPDLTMSSSPGQLPAGGLWQLNHAAWYSRRRTTGVLLGFGGRSEGNKGFLVSWPGPCYMGLTPVVRLPHLKPETKAALPRCVSALDPDTQLERNINHITSSTAALDSAAMLLLCNAARVTDSTETLWKEPLEGTSGRNLWKEPLSRDAHRMNSVGFPGNNIPRINLHFGRFKPDSVTQRKRV</sequence>
<comment type="caution">
    <text evidence="1">The sequence shown here is derived from an EMBL/GenBank/DDBJ whole genome shotgun (WGS) entry which is preliminary data.</text>
</comment>